<dbReference type="Proteomes" id="UP001151287">
    <property type="component" value="Unassembled WGS sequence"/>
</dbReference>
<evidence type="ECO:0000259" key="5">
    <source>
        <dbReference type="PROSITE" id="PS50865"/>
    </source>
</evidence>
<keyword evidence="3" id="KW-0862">Zinc</keyword>
<gene>
    <name evidence="6" type="ORF">LUZ63_000682</name>
</gene>
<dbReference type="PROSITE" id="PS50865">
    <property type="entry name" value="ZF_MYND_2"/>
    <property type="match status" value="1"/>
</dbReference>
<dbReference type="InterPro" id="IPR002893">
    <property type="entry name" value="Znf_MYND"/>
</dbReference>
<keyword evidence="7" id="KW-1185">Reference proteome</keyword>
<evidence type="ECO:0000256" key="3">
    <source>
        <dbReference type="ARBA" id="ARBA00022833"/>
    </source>
</evidence>
<dbReference type="Pfam" id="PF20179">
    <property type="entry name" value="MSS51_C"/>
    <property type="match status" value="1"/>
</dbReference>
<dbReference type="PANTHER" id="PTHR47570:SF2">
    <property type="entry name" value="MYND-TYPE DOMAIN-CONTAINING PROTEIN"/>
    <property type="match status" value="1"/>
</dbReference>
<organism evidence="6 7">
    <name type="scientific">Rhynchospora breviuscula</name>
    <dbReference type="NCBI Taxonomy" id="2022672"/>
    <lineage>
        <taxon>Eukaryota</taxon>
        <taxon>Viridiplantae</taxon>
        <taxon>Streptophyta</taxon>
        <taxon>Embryophyta</taxon>
        <taxon>Tracheophyta</taxon>
        <taxon>Spermatophyta</taxon>
        <taxon>Magnoliopsida</taxon>
        <taxon>Liliopsida</taxon>
        <taxon>Poales</taxon>
        <taxon>Cyperaceae</taxon>
        <taxon>Cyperoideae</taxon>
        <taxon>Rhynchosporeae</taxon>
        <taxon>Rhynchospora</taxon>
    </lineage>
</organism>
<evidence type="ECO:0000256" key="1">
    <source>
        <dbReference type="ARBA" id="ARBA00022723"/>
    </source>
</evidence>
<dbReference type="GO" id="GO:0008270">
    <property type="term" value="F:zinc ion binding"/>
    <property type="evidence" value="ECO:0007669"/>
    <property type="project" value="UniProtKB-KW"/>
</dbReference>
<evidence type="ECO:0000256" key="4">
    <source>
        <dbReference type="PROSITE-ProRule" id="PRU00134"/>
    </source>
</evidence>
<dbReference type="OrthoDB" id="600479at2759"/>
<proteinExistence type="predicted"/>
<name>A0A9Q0HX59_9POAL</name>
<sequence>MEAHLKDLFCRFHQHFGTGPGLGPSSGTCLLKINGISPLFVKSLYRALAALYRTDPWKRLRPGHLFGLRVGKDSDWSNKKQTFPCAQFIGGDGGDLGLHLFKSEQDALKVSLPVETKHEPNVEILRVIFEKESLLSTSNKRMVASLALEPSGTDRYPIIDVARGTSSSGEIRFRDPTMEELKYLIAFIKAITLVHPLLQPESDKVTKNGRNVNFEPFIETVDVQWPAELATAVDLVAVTISYPPNRTYEEKKLASPIKYIEPPKEEEDFSGSRQCAMCEKPVQWDQSLCCGRCKAIIYCGPICQKNHWREAHKSMCGLYKAMMEREEELAMKIFKFNFVVDNSCQWLESMGLHKKGMWRRLCDCYTHYPFGLLPTKSIGAFELWGGLGDKDYPSDKPLANHIIGNRNPVFLSGWSEYYNIRSLPMSSPVAAILSHPLTVYHILTTFVISSKNRLIKGKEVIVHYLGPAAELDWLQAFDEISHLLNGLGNVQIFMIGPEVPSNLLGPVSGLGSRLRVNLVRGLYQEQYTNLPASHMVIALNCGLESYGSWSGALGVIKSINVPVFFTERSELLCTSAKQVLRTSGLHLTHPVGPNPFRSPLREQMHSTNLPSFSNGFIFGVNT</sequence>
<reference evidence="6" key="1">
    <citation type="journal article" date="2022" name="Cell">
        <title>Repeat-based holocentromeres influence genome architecture and karyotype evolution.</title>
        <authorList>
            <person name="Hofstatter P.G."/>
            <person name="Thangavel G."/>
            <person name="Lux T."/>
            <person name="Neumann P."/>
            <person name="Vondrak T."/>
            <person name="Novak P."/>
            <person name="Zhang M."/>
            <person name="Costa L."/>
            <person name="Castellani M."/>
            <person name="Scott A."/>
            <person name="Toegelov H."/>
            <person name="Fuchs J."/>
            <person name="Mata-Sucre Y."/>
            <person name="Dias Y."/>
            <person name="Vanzela A.L.L."/>
            <person name="Huettel B."/>
            <person name="Almeida C.C.S."/>
            <person name="Simkova H."/>
            <person name="Souza G."/>
            <person name="Pedrosa-Harand A."/>
            <person name="Macas J."/>
            <person name="Mayer K.F.X."/>
            <person name="Houben A."/>
            <person name="Marques A."/>
        </authorList>
    </citation>
    <scope>NUCLEOTIDE SEQUENCE</scope>
    <source>
        <strain evidence="6">RhyBre1mFocal</strain>
    </source>
</reference>
<dbReference type="SUPFAM" id="SSF144232">
    <property type="entry name" value="HIT/MYND zinc finger-like"/>
    <property type="match status" value="1"/>
</dbReference>
<evidence type="ECO:0000313" key="6">
    <source>
        <dbReference type="EMBL" id="KAJ1700903.1"/>
    </source>
</evidence>
<feature type="domain" description="MYND-type" evidence="5">
    <location>
        <begin position="275"/>
        <end position="316"/>
    </location>
</feature>
<dbReference type="Pfam" id="PF01753">
    <property type="entry name" value="zf-MYND"/>
    <property type="match status" value="1"/>
</dbReference>
<dbReference type="PROSITE" id="PS01360">
    <property type="entry name" value="ZF_MYND_1"/>
    <property type="match status" value="1"/>
</dbReference>
<evidence type="ECO:0000256" key="2">
    <source>
        <dbReference type="ARBA" id="ARBA00022771"/>
    </source>
</evidence>
<evidence type="ECO:0000313" key="7">
    <source>
        <dbReference type="Proteomes" id="UP001151287"/>
    </source>
</evidence>
<dbReference type="InterPro" id="IPR046824">
    <property type="entry name" value="Mss51-like_C"/>
</dbReference>
<dbReference type="PANTHER" id="PTHR47570">
    <property type="entry name" value="ZINC ION BINDING PROTEIN"/>
    <property type="match status" value="1"/>
</dbReference>
<accession>A0A9Q0HX59</accession>
<protein>
    <recommendedName>
        <fullName evidence="5">MYND-type domain-containing protein</fullName>
    </recommendedName>
</protein>
<keyword evidence="1" id="KW-0479">Metal-binding</keyword>
<dbReference type="EMBL" id="JAMQYH010000001">
    <property type="protein sequence ID" value="KAJ1700903.1"/>
    <property type="molecule type" value="Genomic_DNA"/>
</dbReference>
<dbReference type="AlphaFoldDB" id="A0A9Q0HX59"/>
<dbReference type="Gene3D" id="6.10.140.2220">
    <property type="match status" value="1"/>
</dbReference>
<keyword evidence="2 4" id="KW-0863">Zinc-finger</keyword>
<comment type="caution">
    <text evidence="6">The sequence shown here is derived from an EMBL/GenBank/DDBJ whole genome shotgun (WGS) entry which is preliminary data.</text>
</comment>